<dbReference type="AlphaFoldDB" id="A0A1I7MF92"/>
<proteinExistence type="predicted"/>
<evidence type="ECO:0000259" key="4">
    <source>
        <dbReference type="SMART" id="SM00829"/>
    </source>
</evidence>
<dbReference type="GO" id="GO:0035925">
    <property type="term" value="F:mRNA 3'-UTR AU-rich region binding"/>
    <property type="evidence" value="ECO:0007669"/>
    <property type="project" value="TreeGrafter"/>
</dbReference>
<keyword evidence="1" id="KW-0521">NADP</keyword>
<evidence type="ECO:0000256" key="1">
    <source>
        <dbReference type="ARBA" id="ARBA00022857"/>
    </source>
</evidence>
<keyword evidence="2" id="KW-0560">Oxidoreductase</keyword>
<protein>
    <submittedName>
        <fullName evidence="5">NADPH2:quinone reductase</fullName>
    </submittedName>
</protein>
<dbReference type="Pfam" id="PF00107">
    <property type="entry name" value="ADH_zinc_N"/>
    <property type="match status" value="1"/>
</dbReference>
<dbReference type="Gene3D" id="3.40.50.720">
    <property type="entry name" value="NAD(P)-binding Rossmann-like Domain"/>
    <property type="match status" value="1"/>
</dbReference>
<sequence length="328" mass="34336">MTENLPQTHHAVTIDQPGGPDGLTWSEVPAPQPGPGQVLVRTAAAGLNFIETYQRSGVYDVDYPFTPGSEGSGTVVALGEGVEGVEVGDRVATAAGTGTYAEHFVAPAEQLLPVPEQMDLQQAAAVPLQGMTAHYLCRSTVEVGPDHTVLIHAGAGGVGLLLTQLCVSLGATVITTASTEAKRELSRQAGAAHVLEYEGFAEKVRELTDGQGVDVVYDGVGKDTFDASLESLRVRGTLVLFGGSSGQVPPFDLQRLNGAGALYVTRPSLAFYTRTAEETAWRAGELFEAIAAGTLDLRIGAQHPLAEAGRAHADLEERKTTGKVLLVP</sequence>
<dbReference type="STRING" id="574650.SAMN04487966_101460"/>
<dbReference type="Proteomes" id="UP000198881">
    <property type="component" value="Unassembled WGS sequence"/>
</dbReference>
<evidence type="ECO:0000256" key="3">
    <source>
        <dbReference type="SAM" id="MobiDB-lite"/>
    </source>
</evidence>
<dbReference type="PANTHER" id="PTHR48106:SF13">
    <property type="entry name" value="QUINONE OXIDOREDUCTASE-RELATED"/>
    <property type="match status" value="1"/>
</dbReference>
<dbReference type="SMART" id="SM00829">
    <property type="entry name" value="PKS_ER"/>
    <property type="match status" value="1"/>
</dbReference>
<dbReference type="InterPro" id="IPR020843">
    <property type="entry name" value="ER"/>
</dbReference>
<name>A0A1I7MF92_9MICC</name>
<gene>
    <name evidence="5" type="ORF">SAMN04487966_101460</name>
</gene>
<dbReference type="SUPFAM" id="SSF51735">
    <property type="entry name" value="NAD(P)-binding Rossmann-fold domains"/>
    <property type="match status" value="1"/>
</dbReference>
<accession>A0A1I7MF92</accession>
<dbReference type="Pfam" id="PF08240">
    <property type="entry name" value="ADH_N"/>
    <property type="match status" value="1"/>
</dbReference>
<evidence type="ECO:0000256" key="2">
    <source>
        <dbReference type="ARBA" id="ARBA00023002"/>
    </source>
</evidence>
<dbReference type="InterPro" id="IPR047618">
    <property type="entry name" value="QOR-like"/>
</dbReference>
<dbReference type="GO" id="GO:0005829">
    <property type="term" value="C:cytosol"/>
    <property type="evidence" value="ECO:0007669"/>
    <property type="project" value="TreeGrafter"/>
</dbReference>
<evidence type="ECO:0000313" key="5">
    <source>
        <dbReference type="EMBL" id="SFV20586.1"/>
    </source>
</evidence>
<dbReference type="InterPro" id="IPR013154">
    <property type="entry name" value="ADH-like_N"/>
</dbReference>
<evidence type="ECO:0000313" key="6">
    <source>
        <dbReference type="Proteomes" id="UP000198881"/>
    </source>
</evidence>
<dbReference type="GO" id="GO:0070402">
    <property type="term" value="F:NADPH binding"/>
    <property type="evidence" value="ECO:0007669"/>
    <property type="project" value="TreeGrafter"/>
</dbReference>
<dbReference type="RefSeq" id="WP_091693678.1">
    <property type="nucleotide sequence ID" value="NZ_FPCG01000001.1"/>
</dbReference>
<keyword evidence="6" id="KW-1185">Reference proteome</keyword>
<dbReference type="OrthoDB" id="4190732at2"/>
<organism evidence="5 6">
    <name type="scientific">Micrococcus terreus</name>
    <dbReference type="NCBI Taxonomy" id="574650"/>
    <lineage>
        <taxon>Bacteria</taxon>
        <taxon>Bacillati</taxon>
        <taxon>Actinomycetota</taxon>
        <taxon>Actinomycetes</taxon>
        <taxon>Micrococcales</taxon>
        <taxon>Micrococcaceae</taxon>
        <taxon>Micrococcus</taxon>
    </lineage>
</organism>
<dbReference type="CDD" id="cd05286">
    <property type="entry name" value="QOR2"/>
    <property type="match status" value="1"/>
</dbReference>
<dbReference type="InterPro" id="IPR013149">
    <property type="entry name" value="ADH-like_C"/>
</dbReference>
<dbReference type="InterPro" id="IPR011032">
    <property type="entry name" value="GroES-like_sf"/>
</dbReference>
<dbReference type="FunFam" id="3.40.50.720:FF:000053">
    <property type="entry name" value="Quinone oxidoreductase 1"/>
    <property type="match status" value="1"/>
</dbReference>
<dbReference type="SUPFAM" id="SSF50129">
    <property type="entry name" value="GroES-like"/>
    <property type="match status" value="1"/>
</dbReference>
<dbReference type="EMBL" id="FPCG01000001">
    <property type="protein sequence ID" value="SFV20586.1"/>
    <property type="molecule type" value="Genomic_DNA"/>
</dbReference>
<feature type="domain" description="Enoyl reductase (ER)" evidence="4">
    <location>
        <begin position="18"/>
        <end position="326"/>
    </location>
</feature>
<dbReference type="InterPro" id="IPR036291">
    <property type="entry name" value="NAD(P)-bd_dom_sf"/>
</dbReference>
<dbReference type="GO" id="GO:0003960">
    <property type="term" value="F:quinone reductase (NADPH) activity"/>
    <property type="evidence" value="ECO:0007669"/>
    <property type="project" value="InterPro"/>
</dbReference>
<reference evidence="5 6" key="1">
    <citation type="submission" date="2016-10" db="EMBL/GenBank/DDBJ databases">
        <authorList>
            <person name="de Groot N.N."/>
        </authorList>
    </citation>
    <scope>NUCLEOTIDE SEQUENCE [LARGE SCALE GENOMIC DNA]</scope>
    <source>
        <strain evidence="5 6">CGMCC 1.7054</strain>
    </source>
</reference>
<dbReference type="Gene3D" id="3.90.180.10">
    <property type="entry name" value="Medium-chain alcohol dehydrogenases, catalytic domain"/>
    <property type="match status" value="1"/>
</dbReference>
<feature type="region of interest" description="Disordered" evidence="3">
    <location>
        <begin position="1"/>
        <end position="33"/>
    </location>
</feature>
<dbReference type="PANTHER" id="PTHR48106">
    <property type="entry name" value="QUINONE OXIDOREDUCTASE PIG3-RELATED"/>
    <property type="match status" value="1"/>
</dbReference>